<evidence type="ECO:0000256" key="6">
    <source>
        <dbReference type="RuleBase" id="RU362091"/>
    </source>
</evidence>
<dbReference type="Pfam" id="PF00474">
    <property type="entry name" value="SSF"/>
    <property type="match status" value="1"/>
</dbReference>
<feature type="transmembrane region" description="Helical" evidence="7">
    <location>
        <begin position="485"/>
        <end position="507"/>
    </location>
</feature>
<dbReference type="PANTHER" id="PTHR11819">
    <property type="entry name" value="SOLUTE CARRIER FAMILY 5"/>
    <property type="match status" value="1"/>
</dbReference>
<dbReference type="RefSeq" id="WP_330199494.1">
    <property type="nucleotide sequence ID" value="NZ_JAZDRP010000006.1"/>
</dbReference>
<evidence type="ECO:0000256" key="3">
    <source>
        <dbReference type="ARBA" id="ARBA00022692"/>
    </source>
</evidence>
<proteinExistence type="inferred from homology"/>
<comment type="subcellular location">
    <subcellularLocation>
        <location evidence="1">Membrane</location>
        <topology evidence="1">Multi-pass membrane protein</topology>
    </subcellularLocation>
</comment>
<feature type="transmembrane region" description="Helical" evidence="7">
    <location>
        <begin position="416"/>
        <end position="434"/>
    </location>
</feature>
<accession>A0ABU7LT61</accession>
<organism evidence="8 9">
    <name type="scientific">Hyphobacterium lacteum</name>
    <dbReference type="NCBI Taxonomy" id="3116575"/>
    <lineage>
        <taxon>Bacteria</taxon>
        <taxon>Pseudomonadati</taxon>
        <taxon>Pseudomonadota</taxon>
        <taxon>Alphaproteobacteria</taxon>
        <taxon>Maricaulales</taxon>
        <taxon>Maricaulaceae</taxon>
        <taxon>Hyphobacterium</taxon>
    </lineage>
</organism>
<keyword evidence="5 7" id="KW-0472">Membrane</keyword>
<evidence type="ECO:0000256" key="5">
    <source>
        <dbReference type="ARBA" id="ARBA00023136"/>
    </source>
</evidence>
<feature type="transmembrane region" description="Helical" evidence="7">
    <location>
        <begin position="386"/>
        <end position="404"/>
    </location>
</feature>
<sequence>MTLETIDLAIVAGYVLALIAIATLVSREKAGHTKDSTDYFLAGKALPWWAVGASLIAANISAEQIIGQSGQGYVVGLAIAAYEWQAAIVLLIVAKYFLPIFLERNIYTMPQFLDQRFGGGVKSIMAVFWIALYTAVNLTSVLWLGGLAINAVSGLAVWPAMAGLAAVAIVYSIYGGLKAVALTDIIQVVILILGGILITWIALSLVGDGAGPMQGFFTLLDGFPGHFNMILNPEHPSYSNLPGIWTLLGGLWVLHFSYWGFNQYIIQRALGSKSLAEARKGLAFAASLKLLIPVIVVVPGIAALHLAQNGMIDQATLDARPDSTYGVLMTLVPAGIRGLVFAALIAAIVSSLASMMNSISTIFTMDLYRAIRKDKSEHHYVTVGRITAFSAMAIALILAQPFLGGMESAFQTIQEYTGFVAPGVVAVFLLGFFWKRTNTAGAFALLISSVVLSFLFWLMANPAAIGGAGSGLLSAFGLEALDLPFVIRIWIVFIACLVIGVVVSHVTGKPAEDRPVELGGIRFATEPVFNMASLVIIAILIGIYGAFW</sequence>
<comment type="caution">
    <text evidence="8">The sequence shown here is derived from an EMBL/GenBank/DDBJ whole genome shotgun (WGS) entry which is preliminary data.</text>
</comment>
<dbReference type="PANTHER" id="PTHR11819:SF195">
    <property type="entry name" value="SODIUM_GLUCOSE COTRANSPORTER 4"/>
    <property type="match status" value="1"/>
</dbReference>
<feature type="transmembrane region" description="Helical" evidence="7">
    <location>
        <begin position="339"/>
        <end position="365"/>
    </location>
</feature>
<evidence type="ECO:0000313" key="9">
    <source>
        <dbReference type="Proteomes" id="UP001354971"/>
    </source>
</evidence>
<evidence type="ECO:0000256" key="7">
    <source>
        <dbReference type="SAM" id="Phobius"/>
    </source>
</evidence>
<feature type="transmembrane region" description="Helical" evidence="7">
    <location>
        <begin position="155"/>
        <end position="174"/>
    </location>
</feature>
<feature type="transmembrane region" description="Helical" evidence="7">
    <location>
        <begin position="6"/>
        <end position="25"/>
    </location>
</feature>
<keyword evidence="4 7" id="KW-1133">Transmembrane helix</keyword>
<evidence type="ECO:0000256" key="2">
    <source>
        <dbReference type="ARBA" id="ARBA00006434"/>
    </source>
</evidence>
<feature type="transmembrane region" description="Helical" evidence="7">
    <location>
        <begin position="123"/>
        <end position="149"/>
    </location>
</feature>
<dbReference type="InterPro" id="IPR001734">
    <property type="entry name" value="Na/solute_symporter"/>
</dbReference>
<feature type="transmembrane region" description="Helical" evidence="7">
    <location>
        <begin position="441"/>
        <end position="465"/>
    </location>
</feature>
<dbReference type="CDD" id="cd10325">
    <property type="entry name" value="SLC5sbd_vSGLT"/>
    <property type="match status" value="1"/>
</dbReference>
<dbReference type="Proteomes" id="UP001354971">
    <property type="component" value="Unassembled WGS sequence"/>
</dbReference>
<dbReference type="Gene3D" id="1.20.1730.10">
    <property type="entry name" value="Sodium/glucose cotransporter"/>
    <property type="match status" value="1"/>
</dbReference>
<keyword evidence="9" id="KW-1185">Reference proteome</keyword>
<reference evidence="8 9" key="1">
    <citation type="submission" date="2024-01" db="EMBL/GenBank/DDBJ databases">
        <title>Hyphobacterium bacterium isolated from marine sediment.</title>
        <authorList>
            <person name="Zhao S."/>
        </authorList>
    </citation>
    <scope>NUCLEOTIDE SEQUENCE [LARGE SCALE GENOMIC DNA]</scope>
    <source>
        <strain evidence="9">HN65</strain>
    </source>
</reference>
<feature type="transmembrane region" description="Helical" evidence="7">
    <location>
        <begin position="528"/>
        <end position="547"/>
    </location>
</feature>
<feature type="transmembrane region" description="Helical" evidence="7">
    <location>
        <begin position="46"/>
        <end position="67"/>
    </location>
</feature>
<comment type="similarity">
    <text evidence="2 6">Belongs to the sodium:solute symporter (SSF) (TC 2.A.21) family.</text>
</comment>
<dbReference type="EMBL" id="JAZDRP010000006">
    <property type="protein sequence ID" value="MEE2526831.1"/>
    <property type="molecule type" value="Genomic_DNA"/>
</dbReference>
<evidence type="ECO:0000256" key="4">
    <source>
        <dbReference type="ARBA" id="ARBA00022989"/>
    </source>
</evidence>
<feature type="transmembrane region" description="Helical" evidence="7">
    <location>
        <begin position="186"/>
        <end position="206"/>
    </location>
</feature>
<gene>
    <name evidence="8" type="ORF">V0U79_10655</name>
</gene>
<dbReference type="InterPro" id="IPR038377">
    <property type="entry name" value="Na/Glc_symporter_sf"/>
</dbReference>
<keyword evidence="3 7" id="KW-0812">Transmembrane</keyword>
<name>A0ABU7LT61_9PROT</name>
<protein>
    <submittedName>
        <fullName evidence="8">Sodium/sugar symporter</fullName>
    </submittedName>
</protein>
<feature type="transmembrane region" description="Helical" evidence="7">
    <location>
        <begin position="243"/>
        <end position="261"/>
    </location>
</feature>
<dbReference type="NCBIfam" id="TIGR00813">
    <property type="entry name" value="sss"/>
    <property type="match status" value="1"/>
</dbReference>
<dbReference type="PROSITE" id="PS50283">
    <property type="entry name" value="NA_SOLUT_SYMP_3"/>
    <property type="match status" value="1"/>
</dbReference>
<feature type="transmembrane region" description="Helical" evidence="7">
    <location>
        <begin position="282"/>
        <end position="307"/>
    </location>
</feature>
<evidence type="ECO:0000313" key="8">
    <source>
        <dbReference type="EMBL" id="MEE2526831.1"/>
    </source>
</evidence>
<feature type="transmembrane region" description="Helical" evidence="7">
    <location>
        <begin position="73"/>
        <end position="102"/>
    </location>
</feature>
<evidence type="ECO:0000256" key="1">
    <source>
        <dbReference type="ARBA" id="ARBA00004141"/>
    </source>
</evidence>